<feature type="compositionally biased region" description="Basic and acidic residues" evidence="1">
    <location>
        <begin position="1"/>
        <end position="28"/>
    </location>
</feature>
<proteinExistence type="predicted"/>
<evidence type="ECO:0000313" key="3">
    <source>
        <dbReference type="Proteomes" id="UP001150925"/>
    </source>
</evidence>
<keyword evidence="3" id="KW-1185">Reference proteome</keyword>
<sequence length="141" mass="15485">MTRTDRDKHFPSPRYRNFDRQLPRHGTLDIRGLPKKQGAGAHNWGRLEETELEVDVPQLAPNITQPLGSGVNSGGGATIDPAAIPQTQQTEKNEPTRSLGSSATDTDKVSRGRRSSQQTVTGNKIQTVNAEEFKRLSPKLS</sequence>
<dbReference type="Proteomes" id="UP001150925">
    <property type="component" value="Unassembled WGS sequence"/>
</dbReference>
<reference evidence="2" key="1">
    <citation type="submission" date="2022-07" db="EMBL/GenBank/DDBJ databases">
        <title>Phylogenomic reconstructions and comparative analyses of Kickxellomycotina fungi.</title>
        <authorList>
            <person name="Reynolds N.K."/>
            <person name="Stajich J.E."/>
            <person name="Barry K."/>
            <person name="Grigoriev I.V."/>
            <person name="Crous P."/>
            <person name="Smith M.E."/>
        </authorList>
    </citation>
    <scope>NUCLEOTIDE SEQUENCE</scope>
    <source>
        <strain evidence="2">RSA 1196</strain>
    </source>
</reference>
<feature type="compositionally biased region" description="Polar residues" evidence="1">
    <location>
        <begin position="115"/>
        <end position="129"/>
    </location>
</feature>
<protein>
    <recommendedName>
        <fullName evidence="4">Hyaluronan/mRNA-binding protein domain-containing protein</fullName>
    </recommendedName>
</protein>
<organism evidence="2 3">
    <name type="scientific">Dispira parvispora</name>
    <dbReference type="NCBI Taxonomy" id="1520584"/>
    <lineage>
        <taxon>Eukaryota</taxon>
        <taxon>Fungi</taxon>
        <taxon>Fungi incertae sedis</taxon>
        <taxon>Zoopagomycota</taxon>
        <taxon>Kickxellomycotina</taxon>
        <taxon>Dimargaritomycetes</taxon>
        <taxon>Dimargaritales</taxon>
        <taxon>Dimargaritaceae</taxon>
        <taxon>Dispira</taxon>
    </lineage>
</organism>
<gene>
    <name evidence="2" type="ORF">IWQ62_005217</name>
</gene>
<feature type="region of interest" description="Disordered" evidence="1">
    <location>
        <begin position="61"/>
        <end position="141"/>
    </location>
</feature>
<comment type="caution">
    <text evidence="2">The sequence shown here is derived from an EMBL/GenBank/DDBJ whole genome shotgun (WGS) entry which is preliminary data.</text>
</comment>
<dbReference type="OrthoDB" id="5590544at2759"/>
<evidence type="ECO:0000313" key="2">
    <source>
        <dbReference type="EMBL" id="KAJ1956823.1"/>
    </source>
</evidence>
<feature type="compositionally biased region" description="Polar residues" evidence="1">
    <location>
        <begin position="85"/>
        <end position="104"/>
    </location>
</feature>
<feature type="region of interest" description="Disordered" evidence="1">
    <location>
        <begin position="1"/>
        <end position="46"/>
    </location>
</feature>
<evidence type="ECO:0008006" key="4">
    <source>
        <dbReference type="Google" id="ProtNLM"/>
    </source>
</evidence>
<evidence type="ECO:0000256" key="1">
    <source>
        <dbReference type="SAM" id="MobiDB-lite"/>
    </source>
</evidence>
<name>A0A9W8ARE4_9FUNG</name>
<dbReference type="EMBL" id="JANBPY010002053">
    <property type="protein sequence ID" value="KAJ1956823.1"/>
    <property type="molecule type" value="Genomic_DNA"/>
</dbReference>
<dbReference type="AlphaFoldDB" id="A0A9W8ARE4"/>
<accession>A0A9W8ARE4</accession>